<feature type="compositionally biased region" description="Polar residues" evidence="4">
    <location>
        <begin position="1364"/>
        <end position="1379"/>
    </location>
</feature>
<evidence type="ECO:0000313" key="7">
    <source>
        <dbReference type="Proteomes" id="UP001152759"/>
    </source>
</evidence>
<dbReference type="EMBL" id="OU963868">
    <property type="protein sequence ID" value="CAH0775666.1"/>
    <property type="molecule type" value="Genomic_DNA"/>
</dbReference>
<feature type="compositionally biased region" description="Low complexity" evidence="4">
    <location>
        <begin position="532"/>
        <end position="544"/>
    </location>
</feature>
<feature type="coiled-coil region" evidence="3">
    <location>
        <begin position="1004"/>
        <end position="1031"/>
    </location>
</feature>
<feature type="compositionally biased region" description="Low complexity" evidence="4">
    <location>
        <begin position="556"/>
        <end position="574"/>
    </location>
</feature>
<dbReference type="OrthoDB" id="295078at2759"/>
<dbReference type="InterPro" id="IPR000195">
    <property type="entry name" value="Rab-GAP-TBC_dom"/>
</dbReference>
<feature type="region of interest" description="Disordered" evidence="4">
    <location>
        <begin position="1364"/>
        <end position="1385"/>
    </location>
</feature>
<protein>
    <recommendedName>
        <fullName evidence="5">Rab-GAP TBC domain-containing protein</fullName>
    </recommendedName>
</protein>
<dbReference type="Gene3D" id="1.10.472.80">
    <property type="entry name" value="Ypt/Rab-GAP domain of gyp1p, domain 3"/>
    <property type="match status" value="1"/>
</dbReference>
<feature type="domain" description="Rab-GAP TBC" evidence="5">
    <location>
        <begin position="724"/>
        <end position="920"/>
    </location>
</feature>
<organism evidence="6 7">
    <name type="scientific">Bemisia tabaci</name>
    <name type="common">Sweetpotato whitefly</name>
    <name type="synonym">Aleurodes tabaci</name>
    <dbReference type="NCBI Taxonomy" id="7038"/>
    <lineage>
        <taxon>Eukaryota</taxon>
        <taxon>Metazoa</taxon>
        <taxon>Ecdysozoa</taxon>
        <taxon>Arthropoda</taxon>
        <taxon>Hexapoda</taxon>
        <taxon>Insecta</taxon>
        <taxon>Pterygota</taxon>
        <taxon>Neoptera</taxon>
        <taxon>Paraneoptera</taxon>
        <taxon>Hemiptera</taxon>
        <taxon>Sternorrhyncha</taxon>
        <taxon>Aleyrodoidea</taxon>
        <taxon>Aleyrodidae</taxon>
        <taxon>Aleyrodinae</taxon>
        <taxon>Bemisia</taxon>
    </lineage>
</organism>
<evidence type="ECO:0000256" key="2">
    <source>
        <dbReference type="ARBA" id="ARBA00022553"/>
    </source>
</evidence>
<dbReference type="FunFam" id="1.10.10.2750:FF:000002">
    <property type="entry name" value="TBC1 domain family member 4"/>
    <property type="match status" value="1"/>
</dbReference>
<dbReference type="Proteomes" id="UP001152759">
    <property type="component" value="Chromosome 7"/>
</dbReference>
<dbReference type="InterPro" id="IPR035969">
    <property type="entry name" value="Rab-GAP_TBC_sf"/>
</dbReference>
<dbReference type="GO" id="GO:0005096">
    <property type="term" value="F:GTPase activator activity"/>
    <property type="evidence" value="ECO:0007669"/>
    <property type="project" value="UniProtKB-KW"/>
</dbReference>
<proteinExistence type="predicted"/>
<dbReference type="SUPFAM" id="SSF47923">
    <property type="entry name" value="Ypt/Rab-GAP domain of gyp1p"/>
    <property type="match status" value="2"/>
</dbReference>
<dbReference type="FunFam" id="1.10.472.80:FF:000043">
    <property type="entry name" value="Pollux, isoform A"/>
    <property type="match status" value="1"/>
</dbReference>
<dbReference type="InterPro" id="IPR021785">
    <property type="entry name" value="DUF3350"/>
</dbReference>
<feature type="region of interest" description="Disordered" evidence="4">
    <location>
        <begin position="1149"/>
        <end position="1194"/>
    </location>
</feature>
<evidence type="ECO:0000259" key="5">
    <source>
        <dbReference type="PROSITE" id="PS50086"/>
    </source>
</evidence>
<keyword evidence="1" id="KW-0343">GTPase activation</keyword>
<evidence type="ECO:0000256" key="3">
    <source>
        <dbReference type="SAM" id="Coils"/>
    </source>
</evidence>
<dbReference type="Gene3D" id="1.10.10.2750">
    <property type="match status" value="1"/>
</dbReference>
<evidence type="ECO:0000256" key="1">
    <source>
        <dbReference type="ARBA" id="ARBA00022468"/>
    </source>
</evidence>
<dbReference type="SMART" id="SM00164">
    <property type="entry name" value="TBC"/>
    <property type="match status" value="1"/>
</dbReference>
<sequence>MKLFHLNYLGFKTVDKRLSSPMVPWIIAEICKNDKVIKVTLSIEGGMILVAPGWLSTASQHFMFTHSLVLISRWFKVNHTNVYSFLYVEKDVNEPLLHCHLYQATDCDLVMELFVTMNEQQQLNANNASNIGRSLSNAASLTSLCADISPSSSHFFEVLYVGKIRVSHKKVSETFIDDALDKFKQHDLEKRNKILESRRNSQTSDISSSETNSSNGPFVNSLSAPVSASEGKSGSEEVLNKSDENNVWPTNKAPSGVPQRLRAGSVGNLVLGKSESLVNGQPPISDLNRTMLFQVGRSDLRLISPDRKQILLHKNLKDLTCCIQGKKHNAHFGFICHQGDPNSEVYIGYVFKCESESVADEVVAAINQAYGNTMDAAKKEKQPVMSCDHCPMVWFHKLCTELDGLSDKKVQSVIYRKLELLPEEEQQIVLTKLHGAETLSNIELKEQNELMMMLLRAHCESKQSRHVHDTAENRHEFLNQYLGGGTIFMKAKRSLTSSFDQLLKRNATREEPHLPPITKELSLPTNSTLCKDSSSSNSGSLDVPDSPRPRSSTIGSMSSSDFRSSDSSMNPSDSVESELMTPNKSPMSMMNIFLKVGNSPKASSDDSDEGGDTPPQGSWRQAIFNNVVTPVKAQQADVKKAKRDKSEYRALWQKAINQQLLLIRMEKENARLRARQEEATVKRIKLEYDDIGSCARENLPFWENIVSNHGKRDHQMILQAVRQGVPRSKRGEVWILLAEEYCRTLPPIDTQKFPKYNVPYDELLKQLTSYQHAILIDLGRTFPNHTYFMAPLGPGQLSLFNLLKAYSLIDPEVGYCQGLSFIAGVLLLHMSEQEAFLMLRHIMFRKGLRTQYLPDMGVLQVKLYQLSRLLHDLHPDLYAHFDRHDVPPTLYAAPWLLTLFSSQFPLGFVTRVFDLLFVENVDVLFRIIVALLSYHKDGLLACGTFETITDYIKLKMPEVNKNILDKVMKQVFISDYTKQLHEYGVEYHVLQEEMSTPRPEVKKVKHLEQVNKALMQQNKSLSDQLEMATSNVKRLESWRAKELSKMNRLEMEVRSQEITIKTLGNFISKLAYENTDIEVPSEVLRIITTLNTSERRKSITKNPITRSSTNDQLYHPSAAPVREEHERSFKSTISSPNLTSKVSSFFNSHNQFRNKKTDSENPLRIVENQPYLNPPEGLRKSLSDSKSLQLTPDRTGRLSLGRVLTDNDLKSLKIAVDHNTRANSKSSSMPMSDKFALNSESDLKESSKPKEAPSPNDENANYSCENLIHPLDSHDVNISFSGTTKLKSIKPLRPTRSETSFNPVALSNAINNHFSNSNISCRNSNLSVLIESPTGTPRKISQQQDKDAIIIGDDAFNPKITLNDSTMTTNNNSPLTQAKTDILSR</sequence>
<dbReference type="SUPFAM" id="SSF50729">
    <property type="entry name" value="PH domain-like"/>
    <property type="match status" value="2"/>
</dbReference>
<keyword evidence="7" id="KW-1185">Reference proteome</keyword>
<feature type="region of interest" description="Disordered" evidence="4">
    <location>
        <begin position="597"/>
        <end position="618"/>
    </location>
</feature>
<dbReference type="PROSITE" id="PS50086">
    <property type="entry name" value="TBC_RABGAP"/>
    <property type="match status" value="1"/>
</dbReference>
<feature type="coiled-coil region" evidence="3">
    <location>
        <begin position="631"/>
        <end position="687"/>
    </location>
</feature>
<reference evidence="6" key="1">
    <citation type="submission" date="2021-12" db="EMBL/GenBank/DDBJ databases">
        <authorList>
            <person name="King R."/>
        </authorList>
    </citation>
    <scope>NUCLEOTIDE SEQUENCE</scope>
</reference>
<dbReference type="Gene3D" id="1.10.8.270">
    <property type="entry name" value="putative rabgap domain of human tbc1 domain family member 14 like domains"/>
    <property type="match status" value="1"/>
</dbReference>
<feature type="compositionally biased region" description="Basic and acidic residues" evidence="4">
    <location>
        <begin position="233"/>
        <end position="244"/>
    </location>
</feature>
<dbReference type="InterPro" id="IPR050302">
    <property type="entry name" value="Rab_GAP_TBC_domain"/>
</dbReference>
<dbReference type="SMART" id="SM00462">
    <property type="entry name" value="PTB"/>
    <property type="match status" value="1"/>
</dbReference>
<gene>
    <name evidence="6" type="ORF">BEMITA_LOCUS11856</name>
</gene>
<feature type="compositionally biased region" description="Low complexity" evidence="4">
    <location>
        <begin position="200"/>
        <end position="215"/>
    </location>
</feature>
<dbReference type="Pfam" id="PF11830">
    <property type="entry name" value="DUF3350"/>
    <property type="match status" value="1"/>
</dbReference>
<dbReference type="CDD" id="cd01269">
    <property type="entry name" value="PTB_TBC1D1_like"/>
    <property type="match status" value="1"/>
</dbReference>
<feature type="compositionally biased region" description="Basic and acidic residues" evidence="4">
    <location>
        <begin position="1241"/>
        <end position="1251"/>
    </location>
</feature>
<name>A0A9P0CB98_BEMTA</name>
<accession>A0A9P0CB98</accession>
<keyword evidence="2" id="KW-0597">Phosphoprotein</keyword>
<dbReference type="FunFam" id="1.10.8.270:FF:000001">
    <property type="entry name" value="TBC1 domain family member 1"/>
    <property type="match status" value="1"/>
</dbReference>
<dbReference type="KEGG" id="btab:109031419"/>
<feature type="region of interest" description="Disordered" evidence="4">
    <location>
        <begin position="193"/>
        <end position="260"/>
    </location>
</feature>
<dbReference type="CDD" id="cd00934">
    <property type="entry name" value="PTB"/>
    <property type="match status" value="1"/>
</dbReference>
<evidence type="ECO:0000256" key="4">
    <source>
        <dbReference type="SAM" id="MobiDB-lite"/>
    </source>
</evidence>
<evidence type="ECO:0000313" key="6">
    <source>
        <dbReference type="EMBL" id="CAH0775666.1"/>
    </source>
</evidence>
<dbReference type="PANTHER" id="PTHR47219">
    <property type="entry name" value="RAB GTPASE-ACTIVATING PROTEIN 1-LIKE"/>
    <property type="match status" value="1"/>
</dbReference>
<keyword evidence="3" id="KW-0175">Coiled coil</keyword>
<feature type="region of interest" description="Disordered" evidence="4">
    <location>
        <begin position="507"/>
        <end position="585"/>
    </location>
</feature>
<dbReference type="PANTHER" id="PTHR47219:SF16">
    <property type="entry name" value="GTPASE ACTIVATING PROTEIN"/>
    <property type="match status" value="1"/>
</dbReference>
<dbReference type="Pfam" id="PF00566">
    <property type="entry name" value="RabGAP-TBC"/>
    <property type="match status" value="1"/>
</dbReference>
<dbReference type="Gene3D" id="2.30.29.30">
    <property type="entry name" value="Pleckstrin-homology domain (PH domain)/Phosphotyrosine-binding domain (PTB)"/>
    <property type="match status" value="2"/>
</dbReference>
<dbReference type="InterPro" id="IPR006020">
    <property type="entry name" value="PTB/PI_dom"/>
</dbReference>
<feature type="region of interest" description="Disordered" evidence="4">
    <location>
        <begin position="1239"/>
        <end position="1260"/>
    </location>
</feature>
<dbReference type="InterPro" id="IPR011993">
    <property type="entry name" value="PH-like_dom_sf"/>
</dbReference>
<feature type="compositionally biased region" description="Polar residues" evidence="4">
    <location>
        <begin position="216"/>
        <end position="232"/>
    </location>
</feature>